<dbReference type="Proteomes" id="UP000284614">
    <property type="component" value="Unassembled WGS sequence"/>
</dbReference>
<gene>
    <name evidence="1" type="ORF">DXA27_11910</name>
</gene>
<dbReference type="EMBL" id="QSDG01000009">
    <property type="protein sequence ID" value="RGY68559.1"/>
    <property type="molecule type" value="Genomic_DNA"/>
</dbReference>
<dbReference type="AlphaFoldDB" id="A0A2K9GZG0"/>
<name>A0A2K9GZG0_BACFG</name>
<reference evidence="1 2" key="1">
    <citation type="submission" date="2018-08" db="EMBL/GenBank/DDBJ databases">
        <title>A genome reference for cultivated species of the human gut microbiota.</title>
        <authorList>
            <person name="Zou Y."/>
            <person name="Xue W."/>
            <person name="Luo G."/>
        </authorList>
    </citation>
    <scope>NUCLEOTIDE SEQUENCE [LARGE SCALE GENOMIC DNA]</scope>
    <source>
        <strain evidence="1 2">OF01-1</strain>
    </source>
</reference>
<proteinExistence type="predicted"/>
<evidence type="ECO:0000313" key="1">
    <source>
        <dbReference type="EMBL" id="RGY68559.1"/>
    </source>
</evidence>
<organism evidence="1 2">
    <name type="scientific">Bacteroides fragilis</name>
    <dbReference type="NCBI Taxonomy" id="817"/>
    <lineage>
        <taxon>Bacteria</taxon>
        <taxon>Pseudomonadati</taxon>
        <taxon>Bacteroidota</taxon>
        <taxon>Bacteroidia</taxon>
        <taxon>Bacteroidales</taxon>
        <taxon>Bacteroidaceae</taxon>
        <taxon>Bacteroides</taxon>
    </lineage>
</organism>
<sequence>MPDFNLIVGGNPLPCDLVQETDDCCVILQMTNSNDFNAVQAAVNPHADLIRRADDVVDREVTIPGVTLNDEVFRIKCKAVIK</sequence>
<accession>A0A2K9GZG0</accession>
<evidence type="ECO:0000313" key="2">
    <source>
        <dbReference type="Proteomes" id="UP000284614"/>
    </source>
</evidence>
<protein>
    <submittedName>
        <fullName evidence="1">Uncharacterized protein</fullName>
    </submittedName>
</protein>
<dbReference type="RefSeq" id="WP_101603046.1">
    <property type="nucleotide sequence ID" value="NZ_CP018937.1"/>
</dbReference>
<comment type="caution">
    <text evidence="1">The sequence shown here is derived from an EMBL/GenBank/DDBJ whole genome shotgun (WGS) entry which is preliminary data.</text>
</comment>